<dbReference type="InterPro" id="IPR014284">
    <property type="entry name" value="RNA_pol_sigma-70_dom"/>
</dbReference>
<dbReference type="PANTHER" id="PTHR43133:SF50">
    <property type="entry name" value="ECF RNA POLYMERASE SIGMA FACTOR SIGM"/>
    <property type="match status" value="1"/>
</dbReference>
<evidence type="ECO:0000313" key="8">
    <source>
        <dbReference type="EMBL" id="GHH48863.1"/>
    </source>
</evidence>
<keyword evidence="4" id="KW-0238">DNA-binding</keyword>
<dbReference type="NCBIfam" id="TIGR02937">
    <property type="entry name" value="sigma70-ECF"/>
    <property type="match status" value="1"/>
</dbReference>
<dbReference type="Pfam" id="PF04542">
    <property type="entry name" value="Sigma70_r2"/>
    <property type="match status" value="1"/>
</dbReference>
<reference evidence="9" key="1">
    <citation type="journal article" date="2019" name="Int. J. Syst. Evol. Microbiol.">
        <title>The Global Catalogue of Microorganisms (GCM) 10K type strain sequencing project: providing services to taxonomists for standard genome sequencing and annotation.</title>
        <authorList>
            <consortium name="The Broad Institute Genomics Platform"/>
            <consortium name="The Broad Institute Genome Sequencing Center for Infectious Disease"/>
            <person name="Wu L."/>
            <person name="Ma J."/>
        </authorList>
    </citation>
    <scope>NUCLEOTIDE SEQUENCE [LARGE SCALE GENOMIC DNA]</scope>
    <source>
        <strain evidence="9">CGMCC 4.7367</strain>
    </source>
</reference>
<comment type="similarity">
    <text evidence="1">Belongs to the sigma-70 factor family. ECF subfamily.</text>
</comment>
<proteinExistence type="inferred from homology"/>
<dbReference type="PANTHER" id="PTHR43133">
    <property type="entry name" value="RNA POLYMERASE ECF-TYPE SIGMA FACTO"/>
    <property type="match status" value="1"/>
</dbReference>
<evidence type="ECO:0000256" key="3">
    <source>
        <dbReference type="ARBA" id="ARBA00023082"/>
    </source>
</evidence>
<evidence type="ECO:0000256" key="2">
    <source>
        <dbReference type="ARBA" id="ARBA00023015"/>
    </source>
</evidence>
<protein>
    <submittedName>
        <fullName evidence="8">RNA polymerase sigma24 factor</fullName>
    </submittedName>
</protein>
<organism evidence="8 9">
    <name type="scientific">Lentzea cavernae</name>
    <dbReference type="NCBI Taxonomy" id="2020703"/>
    <lineage>
        <taxon>Bacteria</taxon>
        <taxon>Bacillati</taxon>
        <taxon>Actinomycetota</taxon>
        <taxon>Actinomycetes</taxon>
        <taxon>Pseudonocardiales</taxon>
        <taxon>Pseudonocardiaceae</taxon>
        <taxon>Lentzea</taxon>
    </lineage>
</organism>
<dbReference type="NCBIfam" id="TIGR02983">
    <property type="entry name" value="SigE-fam_strep"/>
    <property type="match status" value="1"/>
</dbReference>
<dbReference type="CDD" id="cd06171">
    <property type="entry name" value="Sigma70_r4"/>
    <property type="match status" value="1"/>
</dbReference>
<dbReference type="InterPro" id="IPR013324">
    <property type="entry name" value="RNA_pol_sigma_r3/r4-like"/>
</dbReference>
<keyword evidence="3" id="KW-0731">Sigma factor</keyword>
<evidence type="ECO:0000256" key="4">
    <source>
        <dbReference type="ARBA" id="ARBA00023125"/>
    </source>
</evidence>
<evidence type="ECO:0000256" key="1">
    <source>
        <dbReference type="ARBA" id="ARBA00010641"/>
    </source>
</evidence>
<feature type="domain" description="RNA polymerase sigma factor 70 region 4 type 2" evidence="7">
    <location>
        <begin position="121"/>
        <end position="172"/>
    </location>
</feature>
<dbReference type="InterPro" id="IPR007627">
    <property type="entry name" value="RNA_pol_sigma70_r2"/>
</dbReference>
<feature type="domain" description="RNA polymerase sigma-70 region 2" evidence="6">
    <location>
        <begin position="38"/>
        <end position="97"/>
    </location>
</feature>
<dbReference type="InterPro" id="IPR013325">
    <property type="entry name" value="RNA_pol_sigma_r2"/>
</dbReference>
<dbReference type="EMBL" id="BNAR01000009">
    <property type="protein sequence ID" value="GHH48863.1"/>
    <property type="molecule type" value="Genomic_DNA"/>
</dbReference>
<keyword evidence="2" id="KW-0805">Transcription regulation</keyword>
<dbReference type="InterPro" id="IPR036388">
    <property type="entry name" value="WH-like_DNA-bd_sf"/>
</dbReference>
<evidence type="ECO:0000256" key="5">
    <source>
        <dbReference type="ARBA" id="ARBA00023163"/>
    </source>
</evidence>
<dbReference type="Proteomes" id="UP000605568">
    <property type="component" value="Unassembled WGS sequence"/>
</dbReference>
<dbReference type="SUPFAM" id="SSF88946">
    <property type="entry name" value="Sigma2 domain of RNA polymerase sigma factors"/>
    <property type="match status" value="1"/>
</dbReference>
<name>A0ABQ3MR32_9PSEU</name>
<dbReference type="InterPro" id="IPR013249">
    <property type="entry name" value="RNA_pol_sigma70_r4_t2"/>
</dbReference>
<evidence type="ECO:0000259" key="6">
    <source>
        <dbReference type="Pfam" id="PF04542"/>
    </source>
</evidence>
<dbReference type="SUPFAM" id="SSF88659">
    <property type="entry name" value="Sigma3 and sigma4 domains of RNA polymerase sigma factors"/>
    <property type="match status" value="1"/>
</dbReference>
<sequence>MRATLNRLTAYWMRTRQTWGTGLRRDEEFSEFFTNRFDWARRTAYALCGDWSEAEELAQNAFVKAYAKWPGVRRESADAYVRTILTRLFLDSRRRVRGREHPVAEVPEHGVAGGFGEHDSALHVALQQVPPKQRAVLVLRYVHDLSIEQTAAELGCSTGNVKSQSARGLSTLREAYGRPVESESAS</sequence>
<dbReference type="InterPro" id="IPR039425">
    <property type="entry name" value="RNA_pol_sigma-70-like"/>
</dbReference>
<dbReference type="Gene3D" id="1.10.1740.10">
    <property type="match status" value="1"/>
</dbReference>
<keyword evidence="9" id="KW-1185">Reference proteome</keyword>
<gene>
    <name evidence="8" type="primary">rpoE</name>
    <name evidence="8" type="ORF">GCM10017774_55330</name>
</gene>
<accession>A0ABQ3MR32</accession>
<evidence type="ECO:0000259" key="7">
    <source>
        <dbReference type="Pfam" id="PF08281"/>
    </source>
</evidence>
<evidence type="ECO:0000313" key="9">
    <source>
        <dbReference type="Proteomes" id="UP000605568"/>
    </source>
</evidence>
<keyword evidence="5" id="KW-0804">Transcription</keyword>
<dbReference type="Gene3D" id="1.10.10.10">
    <property type="entry name" value="Winged helix-like DNA-binding domain superfamily/Winged helix DNA-binding domain"/>
    <property type="match status" value="1"/>
</dbReference>
<dbReference type="InterPro" id="IPR014325">
    <property type="entry name" value="RNA_pol_sigma-E_actinobac"/>
</dbReference>
<comment type="caution">
    <text evidence="8">The sequence shown here is derived from an EMBL/GenBank/DDBJ whole genome shotgun (WGS) entry which is preliminary data.</text>
</comment>
<dbReference type="Pfam" id="PF08281">
    <property type="entry name" value="Sigma70_r4_2"/>
    <property type="match status" value="1"/>
</dbReference>